<dbReference type="EMBL" id="JABXBU010001863">
    <property type="protein sequence ID" value="KAF8782830.1"/>
    <property type="molecule type" value="Genomic_DNA"/>
</dbReference>
<reference evidence="1" key="2">
    <citation type="submission" date="2020-06" db="EMBL/GenBank/DDBJ databases">
        <authorList>
            <person name="Sheffer M."/>
        </authorList>
    </citation>
    <scope>NUCLEOTIDE SEQUENCE</scope>
</reference>
<dbReference type="AlphaFoldDB" id="A0A8T0EXK1"/>
<dbReference type="Proteomes" id="UP000807504">
    <property type="component" value="Unassembled WGS sequence"/>
</dbReference>
<accession>A0A8T0EXK1</accession>
<gene>
    <name evidence="1" type="ORF">HNY73_013066</name>
</gene>
<name>A0A8T0EXK1_ARGBR</name>
<reference evidence="1" key="1">
    <citation type="journal article" date="2020" name="bioRxiv">
        <title>Chromosome-level reference genome of the European wasp spider Argiope bruennichi: a resource for studies on range expansion and evolutionary adaptation.</title>
        <authorList>
            <person name="Sheffer M.M."/>
            <person name="Hoppe A."/>
            <person name="Krehenwinkel H."/>
            <person name="Uhl G."/>
            <person name="Kuss A.W."/>
            <person name="Jensen L."/>
            <person name="Jensen C."/>
            <person name="Gillespie R.G."/>
            <person name="Hoff K.J."/>
            <person name="Prost S."/>
        </authorList>
    </citation>
    <scope>NUCLEOTIDE SEQUENCE</scope>
</reference>
<evidence type="ECO:0000313" key="2">
    <source>
        <dbReference type="Proteomes" id="UP000807504"/>
    </source>
</evidence>
<evidence type="ECO:0000313" key="1">
    <source>
        <dbReference type="EMBL" id="KAF8782830.1"/>
    </source>
</evidence>
<sequence length="76" mass="8983">MAETFKKCPDIFRILIDCLIPPESWNKTRRRKCSESIITPRNNHGYYSLTAMLELRIGYDLRVVKKISFSESTRPF</sequence>
<protein>
    <submittedName>
        <fullName evidence="1">Uncharacterized protein</fullName>
    </submittedName>
</protein>
<organism evidence="1 2">
    <name type="scientific">Argiope bruennichi</name>
    <name type="common">Wasp spider</name>
    <name type="synonym">Aranea bruennichi</name>
    <dbReference type="NCBI Taxonomy" id="94029"/>
    <lineage>
        <taxon>Eukaryota</taxon>
        <taxon>Metazoa</taxon>
        <taxon>Ecdysozoa</taxon>
        <taxon>Arthropoda</taxon>
        <taxon>Chelicerata</taxon>
        <taxon>Arachnida</taxon>
        <taxon>Araneae</taxon>
        <taxon>Araneomorphae</taxon>
        <taxon>Entelegynae</taxon>
        <taxon>Araneoidea</taxon>
        <taxon>Araneidae</taxon>
        <taxon>Argiope</taxon>
    </lineage>
</organism>
<proteinExistence type="predicted"/>
<comment type="caution">
    <text evidence="1">The sequence shown here is derived from an EMBL/GenBank/DDBJ whole genome shotgun (WGS) entry which is preliminary data.</text>
</comment>
<keyword evidence="2" id="KW-1185">Reference proteome</keyword>